<dbReference type="InterPro" id="IPR000835">
    <property type="entry name" value="HTH_MarR-typ"/>
</dbReference>
<evidence type="ECO:0000313" key="6">
    <source>
        <dbReference type="Proteomes" id="UP001227126"/>
    </source>
</evidence>
<gene>
    <name evidence="5" type="ORF">QO034_02380</name>
</gene>
<feature type="domain" description="HTH marR-type" evidence="4">
    <location>
        <begin position="4"/>
        <end position="137"/>
    </location>
</feature>
<dbReference type="RefSeq" id="WP_284483900.1">
    <property type="nucleotide sequence ID" value="NZ_JASNJE010000002.1"/>
</dbReference>
<evidence type="ECO:0000313" key="5">
    <source>
        <dbReference type="EMBL" id="MDK3071946.1"/>
    </source>
</evidence>
<dbReference type="PROSITE" id="PS50995">
    <property type="entry name" value="HTH_MARR_2"/>
    <property type="match status" value="1"/>
</dbReference>
<keyword evidence="3" id="KW-0804">Transcription</keyword>
<dbReference type="Gene3D" id="1.10.10.10">
    <property type="entry name" value="Winged helix-like DNA-binding domain superfamily/Winged helix DNA-binding domain"/>
    <property type="match status" value="1"/>
</dbReference>
<keyword evidence="1" id="KW-0805">Transcription regulation</keyword>
<evidence type="ECO:0000256" key="3">
    <source>
        <dbReference type="ARBA" id="ARBA00023163"/>
    </source>
</evidence>
<dbReference type="SMART" id="SM00347">
    <property type="entry name" value="HTH_MARR"/>
    <property type="match status" value="1"/>
</dbReference>
<protein>
    <submittedName>
        <fullName evidence="5">MarR family transcriptional regulator</fullName>
    </submittedName>
</protein>
<dbReference type="InterPro" id="IPR036388">
    <property type="entry name" value="WH-like_DNA-bd_sf"/>
</dbReference>
<dbReference type="EMBL" id="JASNJE010000002">
    <property type="protein sequence ID" value="MDK3071946.1"/>
    <property type="molecule type" value="Genomic_DNA"/>
</dbReference>
<dbReference type="InterPro" id="IPR023187">
    <property type="entry name" value="Tscrpt_reg_MarR-type_CS"/>
</dbReference>
<dbReference type="Proteomes" id="UP001227126">
    <property type="component" value="Unassembled WGS sequence"/>
</dbReference>
<proteinExistence type="predicted"/>
<dbReference type="Pfam" id="PF12802">
    <property type="entry name" value="MarR_2"/>
    <property type="match status" value="1"/>
</dbReference>
<organism evidence="5 6">
    <name type="scientific">Sedimentitalea xiamensis</name>
    <dbReference type="NCBI Taxonomy" id="3050037"/>
    <lineage>
        <taxon>Bacteria</taxon>
        <taxon>Pseudomonadati</taxon>
        <taxon>Pseudomonadota</taxon>
        <taxon>Alphaproteobacteria</taxon>
        <taxon>Rhodobacterales</taxon>
        <taxon>Paracoccaceae</taxon>
        <taxon>Sedimentitalea</taxon>
    </lineage>
</organism>
<evidence type="ECO:0000259" key="4">
    <source>
        <dbReference type="PROSITE" id="PS50995"/>
    </source>
</evidence>
<keyword evidence="6" id="KW-1185">Reference proteome</keyword>
<comment type="caution">
    <text evidence="5">The sequence shown here is derived from an EMBL/GenBank/DDBJ whole genome shotgun (WGS) entry which is preliminary data.</text>
</comment>
<dbReference type="SUPFAM" id="SSF46785">
    <property type="entry name" value="Winged helix' DNA-binding domain"/>
    <property type="match status" value="1"/>
</dbReference>
<keyword evidence="2" id="KW-0238">DNA-binding</keyword>
<dbReference type="InterPro" id="IPR036390">
    <property type="entry name" value="WH_DNA-bd_sf"/>
</dbReference>
<name>A0ABT7FA25_9RHOB</name>
<evidence type="ECO:0000256" key="1">
    <source>
        <dbReference type="ARBA" id="ARBA00023015"/>
    </source>
</evidence>
<reference evidence="5 6" key="1">
    <citation type="submission" date="2023-05" db="EMBL/GenBank/DDBJ databases">
        <title>Sedimentitalea sp. nov. JM2-8.</title>
        <authorList>
            <person name="Huang J."/>
        </authorList>
    </citation>
    <scope>NUCLEOTIDE SEQUENCE [LARGE SCALE GENOMIC DNA]</scope>
    <source>
        <strain evidence="5 6">JM2-8</strain>
    </source>
</reference>
<dbReference type="InterPro" id="IPR052067">
    <property type="entry name" value="Metal_resp_HTH_trans_reg"/>
</dbReference>
<dbReference type="PANTHER" id="PTHR35790:SF4">
    <property type="entry name" value="HTH-TYPE TRANSCRIPTIONAL REGULATOR PCHR"/>
    <property type="match status" value="1"/>
</dbReference>
<evidence type="ECO:0000256" key="2">
    <source>
        <dbReference type="ARBA" id="ARBA00023125"/>
    </source>
</evidence>
<sequence length="148" mass="16733">MRLETYFPYRLAIAAEAFSQKLVEVYGREYGLSREEWRLLALLADEKEVTSADLKRRATLDKVQISRASKRLEEKDLVVGRIAEHDKRQRIYRCTDAGRALFAELFPRVEARAEAILNDLSEPDRLALLRGIAALTEAVGGKEPNGSA</sequence>
<dbReference type="PROSITE" id="PS01117">
    <property type="entry name" value="HTH_MARR_1"/>
    <property type="match status" value="1"/>
</dbReference>
<dbReference type="PANTHER" id="PTHR35790">
    <property type="entry name" value="HTH-TYPE TRANSCRIPTIONAL REGULATOR PCHR"/>
    <property type="match status" value="1"/>
</dbReference>
<accession>A0ABT7FA25</accession>